<protein>
    <recommendedName>
        <fullName evidence="6">Beta-catenin-like protein 1 N-terminal domain-containing protein</fullName>
    </recommendedName>
</protein>
<dbReference type="Gene3D" id="1.25.10.10">
    <property type="entry name" value="Leucine-rich Repeat Variant"/>
    <property type="match status" value="1"/>
</dbReference>
<proteinExistence type="predicted"/>
<dbReference type="Proteomes" id="UP000775213">
    <property type="component" value="Unassembled WGS sequence"/>
</dbReference>
<dbReference type="InterPro" id="IPR011989">
    <property type="entry name" value="ARM-like"/>
</dbReference>
<evidence type="ECO:0000256" key="3">
    <source>
        <dbReference type="ARBA" id="ARBA00022737"/>
    </source>
</evidence>
<evidence type="ECO:0000256" key="5">
    <source>
        <dbReference type="ARBA" id="ARBA00023242"/>
    </source>
</evidence>
<gene>
    <name evidence="7" type="ORF">IEQ34_006952</name>
</gene>
<feature type="domain" description="Beta-catenin-like protein 1 N-terminal" evidence="6">
    <location>
        <begin position="1"/>
        <end position="75"/>
    </location>
</feature>
<dbReference type="InterPro" id="IPR013180">
    <property type="entry name" value="CTNNBL1_N"/>
</dbReference>
<dbReference type="PANTHER" id="PTHR14978:SF0">
    <property type="entry name" value="BETA-CATENIN-LIKE PROTEIN 1"/>
    <property type="match status" value="1"/>
</dbReference>
<dbReference type="AlphaFoldDB" id="A0AAV7H6I9"/>
<evidence type="ECO:0000313" key="8">
    <source>
        <dbReference type="Proteomes" id="UP000775213"/>
    </source>
</evidence>
<accession>A0AAV7H6I9</accession>
<evidence type="ECO:0000256" key="2">
    <source>
        <dbReference type="ARBA" id="ARBA00022553"/>
    </source>
</evidence>
<name>A0AAV7H6I9_DENCH</name>
<organism evidence="7 8">
    <name type="scientific">Dendrobium chrysotoxum</name>
    <name type="common">Orchid</name>
    <dbReference type="NCBI Taxonomy" id="161865"/>
    <lineage>
        <taxon>Eukaryota</taxon>
        <taxon>Viridiplantae</taxon>
        <taxon>Streptophyta</taxon>
        <taxon>Embryophyta</taxon>
        <taxon>Tracheophyta</taxon>
        <taxon>Spermatophyta</taxon>
        <taxon>Magnoliopsida</taxon>
        <taxon>Liliopsida</taxon>
        <taxon>Asparagales</taxon>
        <taxon>Orchidaceae</taxon>
        <taxon>Epidendroideae</taxon>
        <taxon>Malaxideae</taxon>
        <taxon>Dendrobiinae</taxon>
        <taxon>Dendrobium</taxon>
    </lineage>
</organism>
<comment type="caution">
    <text evidence="7">The sequence shown here is derived from an EMBL/GenBank/DDBJ whole genome shotgun (WGS) entry which is preliminary data.</text>
</comment>
<reference evidence="7 8" key="1">
    <citation type="journal article" date="2021" name="Hortic Res">
        <title>Chromosome-scale assembly of the Dendrobium chrysotoxum genome enhances the understanding of orchid evolution.</title>
        <authorList>
            <person name="Zhang Y."/>
            <person name="Zhang G.Q."/>
            <person name="Zhang D."/>
            <person name="Liu X.D."/>
            <person name="Xu X.Y."/>
            <person name="Sun W.H."/>
            <person name="Yu X."/>
            <person name="Zhu X."/>
            <person name="Wang Z.W."/>
            <person name="Zhao X."/>
            <person name="Zhong W.Y."/>
            <person name="Chen H."/>
            <person name="Yin W.L."/>
            <person name="Huang T."/>
            <person name="Niu S.C."/>
            <person name="Liu Z.J."/>
        </authorList>
    </citation>
    <scope>NUCLEOTIDE SEQUENCE [LARGE SCALE GENOMIC DNA]</scope>
    <source>
        <strain evidence="7">Lindl</strain>
    </source>
</reference>
<evidence type="ECO:0000256" key="4">
    <source>
        <dbReference type="ARBA" id="ARBA00023054"/>
    </source>
</evidence>
<dbReference type="Pfam" id="PF08216">
    <property type="entry name" value="CTNNBL"/>
    <property type="match status" value="1"/>
</dbReference>
<keyword evidence="3" id="KW-0677">Repeat</keyword>
<keyword evidence="2" id="KW-0597">Phosphoprotein</keyword>
<evidence type="ECO:0000256" key="1">
    <source>
        <dbReference type="ARBA" id="ARBA00004123"/>
    </source>
</evidence>
<evidence type="ECO:0000313" key="7">
    <source>
        <dbReference type="EMBL" id="KAH0464166.1"/>
    </source>
</evidence>
<keyword evidence="5" id="KW-0539">Nucleus</keyword>
<comment type="subcellular location">
    <subcellularLocation>
        <location evidence="1">Nucleus</location>
    </subcellularLocation>
</comment>
<dbReference type="PANTHER" id="PTHR14978">
    <property type="entry name" value="BETA-CATENIN-LIKE PROTEIN 1 NUCLEAR ASSOCIATED PROTEIN"/>
    <property type="match status" value="1"/>
</dbReference>
<dbReference type="GO" id="GO:0005681">
    <property type="term" value="C:spliceosomal complex"/>
    <property type="evidence" value="ECO:0007669"/>
    <property type="project" value="TreeGrafter"/>
</dbReference>
<keyword evidence="4" id="KW-0175">Coiled coil</keyword>
<evidence type="ECO:0000259" key="6">
    <source>
        <dbReference type="Pfam" id="PF08216"/>
    </source>
</evidence>
<sequence length="94" mass="10832">MIENNALELLVQNISRLSESDSDETAAIYNALATVENTIEVKPAVAELVCERTKLLRWLLGRIKIREFDGNEQYARFRDSWPFCCRTALQTRRG</sequence>
<dbReference type="InterPro" id="IPR039678">
    <property type="entry name" value="CTNNBL1"/>
</dbReference>
<keyword evidence="8" id="KW-1185">Reference proteome</keyword>
<dbReference type="EMBL" id="JAGFBR010000007">
    <property type="protein sequence ID" value="KAH0464166.1"/>
    <property type="molecule type" value="Genomic_DNA"/>
</dbReference>